<feature type="domain" description="Polysaccharide pyruvyl transferase" evidence="1">
    <location>
        <begin position="13"/>
        <end position="295"/>
    </location>
</feature>
<organism evidence="2 3">
    <name type="scientific">Chlorogloeopsis fritschii PCC 6912</name>
    <dbReference type="NCBI Taxonomy" id="211165"/>
    <lineage>
        <taxon>Bacteria</taxon>
        <taxon>Bacillati</taxon>
        <taxon>Cyanobacteriota</taxon>
        <taxon>Cyanophyceae</taxon>
        <taxon>Nostocales</taxon>
        <taxon>Chlorogloeopsidaceae</taxon>
        <taxon>Chlorogloeopsis</taxon>
    </lineage>
</organism>
<dbReference type="AlphaFoldDB" id="A0A3S0YHF2"/>
<dbReference type="STRING" id="211165.GCA_000317285_03911"/>
<dbReference type="RefSeq" id="WP_016875531.1">
    <property type="nucleotide sequence ID" value="NZ_AJLN01000100.1"/>
</dbReference>
<dbReference type="InterPro" id="IPR007345">
    <property type="entry name" value="Polysacch_pyruvyl_Trfase"/>
</dbReference>
<dbReference type="Pfam" id="PF04230">
    <property type="entry name" value="PS_pyruv_trans"/>
    <property type="match status" value="1"/>
</dbReference>
<keyword evidence="3" id="KW-1185">Reference proteome</keyword>
<protein>
    <recommendedName>
        <fullName evidence="1">Polysaccharide pyruvyl transferase domain-containing protein</fullName>
    </recommendedName>
</protein>
<evidence type="ECO:0000259" key="1">
    <source>
        <dbReference type="Pfam" id="PF04230"/>
    </source>
</evidence>
<accession>A0A3S0YHF2</accession>
<evidence type="ECO:0000313" key="2">
    <source>
        <dbReference type="EMBL" id="RUR84600.1"/>
    </source>
</evidence>
<gene>
    <name evidence="2" type="ORF">PCC6912_14950</name>
</gene>
<dbReference type="OrthoDB" id="9799278at2"/>
<evidence type="ECO:0000313" key="3">
    <source>
        <dbReference type="Proteomes" id="UP000268857"/>
    </source>
</evidence>
<comment type="caution">
    <text evidence="2">The sequence shown here is derived from an EMBL/GenBank/DDBJ whole genome shotgun (WGS) entry which is preliminary data.</text>
</comment>
<dbReference type="Proteomes" id="UP000268857">
    <property type="component" value="Unassembled WGS sequence"/>
</dbReference>
<reference evidence="2 3" key="1">
    <citation type="journal article" date="2019" name="Genome Biol. Evol.">
        <title>Day and night: Metabolic profiles and evolutionary relationships of six axenic non-marine cyanobacteria.</title>
        <authorList>
            <person name="Will S.E."/>
            <person name="Henke P."/>
            <person name="Boedeker C."/>
            <person name="Huang S."/>
            <person name="Brinkmann H."/>
            <person name="Rohde M."/>
            <person name="Jarek M."/>
            <person name="Friedl T."/>
            <person name="Seufert S."/>
            <person name="Schumacher M."/>
            <person name="Overmann J."/>
            <person name="Neumann-Schaal M."/>
            <person name="Petersen J."/>
        </authorList>
    </citation>
    <scope>NUCLEOTIDE SEQUENCE [LARGE SCALE GENOMIC DNA]</scope>
    <source>
        <strain evidence="2 3">PCC 6912</strain>
    </source>
</reference>
<sequence>MKIGILTYHHTLNYGATLQAYALYKTLGQQGHDVEMIDYRPRVAIKFYSKQFYPIWRSKYRFSFNPYFIGNLIKFWKMRKFLSSKMTLSSNRFSSRKELKTFNHQYDAVICGSDELWNINSFRGFDPSFFLDFVTNQNTLKLSYAASFGNTESLMELKNDIYKLINDFDVISVRDSNSLRLVSECDRQALKVLDPTFLAKYNDIIVTPSIKQKYLLIYGTELSVKQENFVKSVATVKNLIPISIGYYNKVAHYNFIGVSPEEWLGYFAQAEYVVTSFYHGTIFSLIFRKPFTVFAKTYKAHKVQDLLSNLGLEKRIFTDSENAEFRKEDLFSNIYSDTFNDKLQKAIAVSKNYLFQALSNQSSLSV</sequence>
<dbReference type="EMBL" id="RSCJ01000004">
    <property type="protein sequence ID" value="RUR84600.1"/>
    <property type="molecule type" value="Genomic_DNA"/>
</dbReference>
<name>A0A3S0YHF2_CHLFR</name>
<proteinExistence type="predicted"/>